<dbReference type="Proteomes" id="UP001500713">
    <property type="component" value="Unassembled WGS sequence"/>
</dbReference>
<evidence type="ECO:0000313" key="2">
    <source>
        <dbReference type="Proteomes" id="UP001500713"/>
    </source>
</evidence>
<sequence>MAVVSACSLNISPVYACSVVRGYKVPTNLELAKTADVIVIAKVVGKKVGENQFDGSVIARPYALLKGSALPKEIEIPGAWLETDLDQRAKRSDPRELREPNPDAMIGGCVRYIFAKGMKLVLFLKDTNQGSFELYRSPFSRDAEDVSGENSLWVKAIKEYIVIGELPKREQKKRIRARIKELELQTDDPDALAVAGDMAIELSGKRLPPYD</sequence>
<dbReference type="EMBL" id="BAAAEM010000003">
    <property type="protein sequence ID" value="GAA0481022.1"/>
    <property type="molecule type" value="Genomic_DNA"/>
</dbReference>
<name>A0ABN1APB3_9SPHN</name>
<evidence type="ECO:0000313" key="1">
    <source>
        <dbReference type="EMBL" id="GAA0481022.1"/>
    </source>
</evidence>
<proteinExistence type="predicted"/>
<accession>A0ABN1APB3</accession>
<protein>
    <submittedName>
        <fullName evidence="1">Uncharacterized protein</fullName>
    </submittedName>
</protein>
<keyword evidence="2" id="KW-1185">Reference proteome</keyword>
<gene>
    <name evidence="1" type="ORF">GCM10009096_23930</name>
</gene>
<comment type="caution">
    <text evidence="1">The sequence shown here is derived from an EMBL/GenBank/DDBJ whole genome shotgun (WGS) entry which is preliminary data.</text>
</comment>
<reference evidence="1 2" key="1">
    <citation type="journal article" date="2019" name="Int. J. Syst. Evol. Microbiol.">
        <title>The Global Catalogue of Microorganisms (GCM) 10K type strain sequencing project: providing services to taxonomists for standard genome sequencing and annotation.</title>
        <authorList>
            <consortium name="The Broad Institute Genomics Platform"/>
            <consortium name="The Broad Institute Genome Sequencing Center for Infectious Disease"/>
            <person name="Wu L."/>
            <person name="Ma J."/>
        </authorList>
    </citation>
    <scope>NUCLEOTIDE SEQUENCE [LARGE SCALE GENOMIC DNA]</scope>
    <source>
        <strain evidence="1 2">JCM 14162</strain>
    </source>
</reference>
<organism evidence="1 2">
    <name type="scientific">Parasphingorhabdus litoris</name>
    <dbReference type="NCBI Taxonomy" id="394733"/>
    <lineage>
        <taxon>Bacteria</taxon>
        <taxon>Pseudomonadati</taxon>
        <taxon>Pseudomonadota</taxon>
        <taxon>Alphaproteobacteria</taxon>
        <taxon>Sphingomonadales</taxon>
        <taxon>Sphingomonadaceae</taxon>
        <taxon>Parasphingorhabdus</taxon>
    </lineage>
</organism>